<comment type="caution">
    <text evidence="2">The sequence shown here is derived from an EMBL/GenBank/DDBJ whole genome shotgun (WGS) entry which is preliminary data.</text>
</comment>
<gene>
    <name evidence="2" type="ORF">Ae201684_004266</name>
</gene>
<reference evidence="2 3" key="1">
    <citation type="submission" date="2019-07" db="EMBL/GenBank/DDBJ databases">
        <title>Genomics analysis of Aphanomyces spp. identifies a new class of oomycete effector associated with host adaptation.</title>
        <authorList>
            <person name="Gaulin E."/>
        </authorList>
    </citation>
    <scope>NUCLEOTIDE SEQUENCE [LARGE SCALE GENOMIC DNA]</scope>
    <source>
        <strain evidence="2 3">ATCC 201684</strain>
    </source>
</reference>
<dbReference type="EMBL" id="VJMJ01000053">
    <property type="protein sequence ID" value="KAF0740265.1"/>
    <property type="molecule type" value="Genomic_DNA"/>
</dbReference>
<keyword evidence="3" id="KW-1185">Reference proteome</keyword>
<name>A0A6G0XIT0_9STRA</name>
<dbReference type="Proteomes" id="UP000481153">
    <property type="component" value="Unassembled WGS sequence"/>
</dbReference>
<feature type="compositionally biased region" description="Basic and acidic residues" evidence="1">
    <location>
        <begin position="11"/>
        <end position="39"/>
    </location>
</feature>
<organism evidence="2 3">
    <name type="scientific">Aphanomyces euteiches</name>
    <dbReference type="NCBI Taxonomy" id="100861"/>
    <lineage>
        <taxon>Eukaryota</taxon>
        <taxon>Sar</taxon>
        <taxon>Stramenopiles</taxon>
        <taxon>Oomycota</taxon>
        <taxon>Saprolegniomycetes</taxon>
        <taxon>Saprolegniales</taxon>
        <taxon>Verrucalvaceae</taxon>
        <taxon>Aphanomyces</taxon>
    </lineage>
</organism>
<sequence>MSDIEDQSQDAGDRSRSREREESDARTRAGQGRGRDWLRTPRPFMSPKRTQPPPVDAANWNPYGSFGAPKSAPTAGTPSGGAAGGAMDEDVGIEDEDMDDCGMVLNAPALPQPPSFKGSTKAERRTFMREYQKYALQVDALRVAGQRPFLMPVSACIDHFTKRRVAVFDFEKDIQEITEEEWFKWFKEAYEETPVELDVLKKRLQAAIVFDLRITDADSRVSRMLDNLMKALEADGQEWRLH</sequence>
<protein>
    <submittedName>
        <fullName evidence="2">Uncharacterized protein</fullName>
    </submittedName>
</protein>
<dbReference type="VEuPathDB" id="FungiDB:AeMF1_020549"/>
<accession>A0A6G0XIT0</accession>
<dbReference type="AlphaFoldDB" id="A0A6G0XIT0"/>
<proteinExistence type="predicted"/>
<evidence type="ECO:0000313" key="3">
    <source>
        <dbReference type="Proteomes" id="UP000481153"/>
    </source>
</evidence>
<evidence type="ECO:0000256" key="1">
    <source>
        <dbReference type="SAM" id="MobiDB-lite"/>
    </source>
</evidence>
<evidence type="ECO:0000313" key="2">
    <source>
        <dbReference type="EMBL" id="KAF0740265.1"/>
    </source>
</evidence>
<feature type="region of interest" description="Disordered" evidence="1">
    <location>
        <begin position="1"/>
        <end position="87"/>
    </location>
</feature>